<dbReference type="InterPro" id="IPR029768">
    <property type="entry name" value="Aldolase_I_AS"/>
</dbReference>
<dbReference type="Gene3D" id="3.20.20.70">
    <property type="entry name" value="Aldolase class I"/>
    <property type="match status" value="1"/>
</dbReference>
<dbReference type="PROSITE" id="PS00158">
    <property type="entry name" value="ALDOLASE_CLASS_I"/>
    <property type="match status" value="1"/>
</dbReference>
<name>A0A5J6MTB2_9PROT</name>
<dbReference type="PANTHER" id="PTHR11627">
    <property type="entry name" value="FRUCTOSE-BISPHOSPHATE ALDOLASE"/>
    <property type="match status" value="1"/>
</dbReference>
<dbReference type="InterPro" id="IPR013785">
    <property type="entry name" value="Aldolase_TIM"/>
</dbReference>
<comment type="pathway">
    <text evidence="2">Carbohydrate degradation; glycolysis; D-glyceraldehyde 3-phosphate and glycerone phosphate from D-glucose: step 4/4.</text>
</comment>
<reference evidence="7 8" key="1">
    <citation type="submission" date="2019-08" db="EMBL/GenBank/DDBJ databases">
        <title>Hyperibacter terrae gen. nov., sp. nov. and Hyperibacter viscosus sp. nov., two new members in the family Rhodospirillaceae isolated from the rhizosphere of Hypericum perforatum.</title>
        <authorList>
            <person name="Noviana Z."/>
        </authorList>
    </citation>
    <scope>NUCLEOTIDE SEQUENCE [LARGE SCALE GENOMIC DNA]</scope>
    <source>
        <strain evidence="7 8">R5913</strain>
    </source>
</reference>
<gene>
    <name evidence="7" type="ORF">FRZ44_52700</name>
</gene>
<dbReference type="Pfam" id="PF00274">
    <property type="entry name" value="Glycolytic"/>
    <property type="match status" value="1"/>
</dbReference>
<dbReference type="InterPro" id="IPR000741">
    <property type="entry name" value="FBA_I"/>
</dbReference>
<dbReference type="UniPathway" id="UPA00109">
    <property type="reaction ID" value="UER00183"/>
</dbReference>
<evidence type="ECO:0000256" key="3">
    <source>
        <dbReference type="ARBA" id="ARBA00010387"/>
    </source>
</evidence>
<dbReference type="EC" id="4.1.2.13" evidence="6"/>
<accession>A0A5J6MTB2</accession>
<evidence type="ECO:0000256" key="6">
    <source>
        <dbReference type="RuleBase" id="RU003994"/>
    </source>
</evidence>
<keyword evidence="8" id="KW-1185">Reference proteome</keyword>
<dbReference type="GO" id="GO:0006096">
    <property type="term" value="P:glycolytic process"/>
    <property type="evidence" value="ECO:0007669"/>
    <property type="project" value="UniProtKB-UniPathway"/>
</dbReference>
<dbReference type="RefSeq" id="WP_151179969.1">
    <property type="nucleotide sequence ID" value="NZ_CP042906.1"/>
</dbReference>
<dbReference type="FunFam" id="3.20.20.70:FF:000140">
    <property type="entry name" value="Fructose-bisphosphate aldolase"/>
    <property type="match status" value="1"/>
</dbReference>
<comment type="catalytic activity">
    <reaction evidence="1 6">
        <text>beta-D-fructose 1,6-bisphosphate = D-glyceraldehyde 3-phosphate + dihydroxyacetone phosphate</text>
        <dbReference type="Rhea" id="RHEA:14729"/>
        <dbReference type="ChEBI" id="CHEBI:32966"/>
        <dbReference type="ChEBI" id="CHEBI:57642"/>
        <dbReference type="ChEBI" id="CHEBI:59776"/>
        <dbReference type="EC" id="4.1.2.13"/>
    </reaction>
</comment>
<dbReference type="NCBIfam" id="NF033379">
    <property type="entry name" value="FrucBisAld_I"/>
    <property type="match status" value="1"/>
</dbReference>
<protein>
    <recommendedName>
        <fullName evidence="6">Fructose-bisphosphate aldolase</fullName>
        <ecNumber evidence="6">4.1.2.13</ecNumber>
    </recommendedName>
</protein>
<comment type="similarity">
    <text evidence="3 6">Belongs to the class I fructose-bisphosphate aldolase family.</text>
</comment>
<dbReference type="Proteomes" id="UP000326202">
    <property type="component" value="Chromosome"/>
</dbReference>
<dbReference type="SUPFAM" id="SSF51569">
    <property type="entry name" value="Aldolase"/>
    <property type="match status" value="1"/>
</dbReference>
<evidence type="ECO:0000313" key="8">
    <source>
        <dbReference type="Proteomes" id="UP000326202"/>
    </source>
</evidence>
<keyword evidence="4 6" id="KW-0324">Glycolysis</keyword>
<dbReference type="KEGG" id="htq:FRZ44_52700"/>
<dbReference type="GO" id="GO:0004332">
    <property type="term" value="F:fructose-bisphosphate aldolase activity"/>
    <property type="evidence" value="ECO:0007669"/>
    <property type="project" value="UniProtKB-EC"/>
</dbReference>
<proteinExistence type="inferred from homology"/>
<evidence type="ECO:0000256" key="4">
    <source>
        <dbReference type="ARBA" id="ARBA00023152"/>
    </source>
</evidence>
<dbReference type="OrthoDB" id="9793595at2"/>
<evidence type="ECO:0000256" key="2">
    <source>
        <dbReference type="ARBA" id="ARBA00004714"/>
    </source>
</evidence>
<dbReference type="AlphaFoldDB" id="A0A5J6MTB2"/>
<evidence type="ECO:0000256" key="1">
    <source>
        <dbReference type="ARBA" id="ARBA00000441"/>
    </source>
</evidence>
<dbReference type="EMBL" id="CP042906">
    <property type="protein sequence ID" value="QEX19955.1"/>
    <property type="molecule type" value="Genomic_DNA"/>
</dbReference>
<organism evidence="7 8">
    <name type="scientific">Hypericibacter terrae</name>
    <dbReference type="NCBI Taxonomy" id="2602015"/>
    <lineage>
        <taxon>Bacteria</taxon>
        <taxon>Pseudomonadati</taxon>
        <taxon>Pseudomonadota</taxon>
        <taxon>Alphaproteobacteria</taxon>
        <taxon>Rhodospirillales</taxon>
        <taxon>Dongiaceae</taxon>
        <taxon>Hypericibacter</taxon>
    </lineage>
</organism>
<evidence type="ECO:0000313" key="7">
    <source>
        <dbReference type="EMBL" id="QEX19955.1"/>
    </source>
</evidence>
<keyword evidence="5 6" id="KW-0456">Lyase</keyword>
<sequence>MSGIIETARQLVSPGKGLLAADESLPTIKKRFDPQGIASTEETRRAYRDLLFTTPGMENCISGVILFEETLRQATASGDPFPQLLAKRGIIPGIKVDAGTAPLGADTTETMTKGLEGLPERLSDFRRRGARFAKWRAVIHIDGDRLPTAAAISANATSLARYARDCQDADLTPIVEPEVLMDGSQNIDRSADVTRATLDAVFKALDKAGVRLEGMLLKPNMVVPGAHSGQTQTPEQIADATLECLRSSVPPQVPGILFLSGGQSPEVSTRNLRAIVRRAGAAPWRLSFSFGRALQDEALAAWKGRSQNLEAAQSAFLRRAEILSEAVRAPSGR</sequence>
<evidence type="ECO:0000256" key="5">
    <source>
        <dbReference type="ARBA" id="ARBA00023239"/>
    </source>
</evidence>